<evidence type="ECO:0000256" key="2">
    <source>
        <dbReference type="SAM" id="SignalP"/>
    </source>
</evidence>
<feature type="compositionally biased region" description="Polar residues" evidence="1">
    <location>
        <begin position="38"/>
        <end position="57"/>
    </location>
</feature>
<keyword evidence="2" id="KW-0732">Signal</keyword>
<comment type="caution">
    <text evidence="3">The sequence shown here is derived from an EMBL/GenBank/DDBJ whole genome shotgun (WGS) entry which is preliminary data.</text>
</comment>
<dbReference type="AlphaFoldDB" id="A0A4U1HNM1"/>
<evidence type="ECO:0000256" key="1">
    <source>
        <dbReference type="SAM" id="MobiDB-lite"/>
    </source>
</evidence>
<gene>
    <name evidence="3" type="ORF">FAZ69_27425</name>
</gene>
<sequence>MLTQIVRGIALGVLVCGALAGCGGGGSGSSTAGAASSNQNTGSGSTPNAADTTVTPSTTPNVQAVFVASTPTGTPNMLMTSVTVCAPNTSQCQTIDNVQVDTGSYGLRILASALTSNLVLPAVASGSGAPAAECAVFGSGYTWGAVRSADVRLAGELAAAIPIQVIGDASTPTVASDCAQTGVPMQDSTSLRASGILGIGLFGTDCGASCANTALPRWYYACPAGGACTASAQPIANQVVNPVSRFAFDNNGVIIDLPAVAGLGAPSVSGSMIFGIGSQGNNALGNATVLQPSSSGAIYVTSVAGGTTYPQSFFDTGSNGLFFASASLTQCSAWYCPATEQAFSATFSGQSGSTASATFSVANRSTLVATGNAAFDNLAGPIGGVFDWGLPFFYGRRIFTAIQGQPTPAGLGPFYAF</sequence>
<evidence type="ECO:0000313" key="4">
    <source>
        <dbReference type="Proteomes" id="UP000305539"/>
    </source>
</evidence>
<organism evidence="3 4">
    <name type="scientific">Trinickia terrae</name>
    <dbReference type="NCBI Taxonomy" id="2571161"/>
    <lineage>
        <taxon>Bacteria</taxon>
        <taxon>Pseudomonadati</taxon>
        <taxon>Pseudomonadota</taxon>
        <taxon>Betaproteobacteria</taxon>
        <taxon>Burkholderiales</taxon>
        <taxon>Burkholderiaceae</taxon>
        <taxon>Trinickia</taxon>
    </lineage>
</organism>
<name>A0A4U1HNM1_9BURK</name>
<dbReference type="Pfam" id="PF11925">
    <property type="entry name" value="DUF3443"/>
    <property type="match status" value="1"/>
</dbReference>
<protein>
    <submittedName>
        <fullName evidence="3">DUF3443 domain-containing protein</fullName>
    </submittedName>
</protein>
<feature type="signal peptide" evidence="2">
    <location>
        <begin position="1"/>
        <end position="20"/>
    </location>
</feature>
<feature type="region of interest" description="Disordered" evidence="1">
    <location>
        <begin position="30"/>
        <end position="57"/>
    </location>
</feature>
<evidence type="ECO:0000313" key="3">
    <source>
        <dbReference type="EMBL" id="TKC81698.1"/>
    </source>
</evidence>
<feature type="chain" id="PRO_5020937192" evidence="2">
    <location>
        <begin position="21"/>
        <end position="417"/>
    </location>
</feature>
<dbReference type="OrthoDB" id="5289858at2"/>
<reference evidence="3 4" key="1">
    <citation type="submission" date="2019-04" db="EMBL/GenBank/DDBJ databases">
        <title>Trinickia sp. 7GSK02, isolated from subtropical forest soil.</title>
        <authorList>
            <person name="Gao Z.-H."/>
            <person name="Qiu L.-H."/>
        </authorList>
    </citation>
    <scope>NUCLEOTIDE SEQUENCE [LARGE SCALE GENOMIC DNA]</scope>
    <source>
        <strain evidence="3 4">7GSK02</strain>
    </source>
</reference>
<dbReference type="InterPro" id="IPR021847">
    <property type="entry name" value="DUF3443"/>
</dbReference>
<dbReference type="Proteomes" id="UP000305539">
    <property type="component" value="Unassembled WGS sequence"/>
</dbReference>
<dbReference type="EMBL" id="SWJE01000017">
    <property type="protein sequence ID" value="TKC81698.1"/>
    <property type="molecule type" value="Genomic_DNA"/>
</dbReference>
<dbReference type="RefSeq" id="WP_136898239.1">
    <property type="nucleotide sequence ID" value="NZ_SWJE01000017.1"/>
</dbReference>
<proteinExistence type="predicted"/>
<accession>A0A4U1HNM1</accession>
<keyword evidence="4" id="KW-1185">Reference proteome</keyword>
<dbReference type="PROSITE" id="PS51257">
    <property type="entry name" value="PROKAR_LIPOPROTEIN"/>
    <property type="match status" value="1"/>
</dbReference>